<organism evidence="2 3">
    <name type="scientific">Romanomermis culicivorax</name>
    <name type="common">Nematode worm</name>
    <dbReference type="NCBI Taxonomy" id="13658"/>
    <lineage>
        <taxon>Eukaryota</taxon>
        <taxon>Metazoa</taxon>
        <taxon>Ecdysozoa</taxon>
        <taxon>Nematoda</taxon>
        <taxon>Enoplea</taxon>
        <taxon>Dorylaimia</taxon>
        <taxon>Mermithida</taxon>
        <taxon>Mermithoidea</taxon>
        <taxon>Mermithidae</taxon>
        <taxon>Romanomermis</taxon>
    </lineage>
</organism>
<dbReference type="AlphaFoldDB" id="A0A915L9V4"/>
<feature type="compositionally biased region" description="Low complexity" evidence="1">
    <location>
        <begin position="538"/>
        <end position="553"/>
    </location>
</feature>
<feature type="region of interest" description="Disordered" evidence="1">
    <location>
        <begin position="534"/>
        <end position="558"/>
    </location>
</feature>
<accession>A0A915L9V4</accession>
<dbReference type="Proteomes" id="UP000887565">
    <property type="component" value="Unplaced"/>
</dbReference>
<keyword evidence="2" id="KW-1185">Reference proteome</keyword>
<evidence type="ECO:0000313" key="2">
    <source>
        <dbReference type="Proteomes" id="UP000887565"/>
    </source>
</evidence>
<reference evidence="3" key="1">
    <citation type="submission" date="2022-11" db="UniProtKB">
        <authorList>
            <consortium name="WormBaseParasite"/>
        </authorList>
    </citation>
    <scope>IDENTIFICATION</scope>
</reference>
<evidence type="ECO:0000256" key="1">
    <source>
        <dbReference type="SAM" id="MobiDB-lite"/>
    </source>
</evidence>
<dbReference type="WBParaSite" id="nRc.2.0.1.t47839-RA">
    <property type="protein sequence ID" value="nRc.2.0.1.t47839-RA"/>
    <property type="gene ID" value="nRc.2.0.1.g47839"/>
</dbReference>
<evidence type="ECO:0000313" key="3">
    <source>
        <dbReference type="WBParaSite" id="nRc.2.0.1.t47839-RA"/>
    </source>
</evidence>
<proteinExistence type="predicted"/>
<protein>
    <submittedName>
        <fullName evidence="3">Uncharacterized protein</fullName>
    </submittedName>
</protein>
<name>A0A915L9V4_ROMCU</name>
<sequence>MDIEFEEEDLETQVETTTCDYDIKIGKPTTNDIDSDNSPDPQVETATCDYNIKIRKDTTNDIDWDNSHDPQVEMATCDYNCENDLPKTNNSNLGNCSEHKVETATCAYDAGRLIVKHIEEEINVTRATIILNSQITSCYDIEDKLPNLKEIPEMKPKLIDLQTLITNNLSNLEAEEEDIIGSLSDLEDDALLGEHQNQKVQMYQHSANVMSIKPFHLLSVIIHLNDHFTCILIRPGTATKEYYFWDDLQERMEQVNVGVGNTYIKDKLLNPNPACDSSAPDQNHKYNTGDRLDCTLSFPAVALHPNTPQSVKIRPRRSCPQGYKKGYYTLRKKMPKVSHIPPDFTCLLSRSSSPNAATTARRALSFDQMLFPRPPNIAQSAAIPTALAATRASTNNHRSSLAITNANEVHNFRIEARDALDQLSTAAAHITTNVPTIQMIDQIISAISDQFQAQQLRVQREIQEQTKATNVRFAALAEQMQQLISMTAAATNGCNPPTPRPLLNIYTVYPNHQFLAPWEQHIHYNAVPAPYVTTRTDSSSASSQSSELQSALPALPPPTAVPTPALEMPAINQSTSAANMVIPSKEIASAAPIVRPGIVCWNATGCAFQDPCHIRSSVCQIDN</sequence>